<evidence type="ECO:0000313" key="1">
    <source>
        <dbReference type="EMBL" id="VBA38748.1"/>
    </source>
</evidence>
<accession>A0A498PY57</accession>
<name>A0A498PY57_9MYCO</name>
<proteinExistence type="predicted"/>
<evidence type="ECO:0000313" key="2">
    <source>
        <dbReference type="Proteomes" id="UP000273307"/>
    </source>
</evidence>
<dbReference type="Proteomes" id="UP000273307">
    <property type="component" value="Unassembled WGS sequence"/>
</dbReference>
<dbReference type="EMBL" id="UPHP01000061">
    <property type="protein sequence ID" value="VBA38748.1"/>
    <property type="molecule type" value="Genomic_DNA"/>
</dbReference>
<dbReference type="AlphaFoldDB" id="A0A498PY57"/>
<reference evidence="1 2" key="1">
    <citation type="submission" date="2018-09" db="EMBL/GenBank/DDBJ databases">
        <authorList>
            <person name="Tagini F."/>
        </authorList>
    </citation>
    <scope>NUCLEOTIDE SEQUENCE [LARGE SCALE GENOMIC DNA]</scope>
    <source>
        <strain evidence="1 2">MK136</strain>
    </source>
</reference>
<organism evidence="1 2">
    <name type="scientific">Mycobacterium attenuatum</name>
    <dbReference type="NCBI Taxonomy" id="2341086"/>
    <lineage>
        <taxon>Bacteria</taxon>
        <taxon>Bacillati</taxon>
        <taxon>Actinomycetota</taxon>
        <taxon>Actinomycetes</taxon>
        <taxon>Mycobacteriales</taxon>
        <taxon>Mycobacteriaceae</taxon>
        <taxon>Mycobacterium</taxon>
    </lineage>
</organism>
<protein>
    <submittedName>
        <fullName evidence="1">Uncharacterized protein</fullName>
    </submittedName>
</protein>
<sequence>MIAMRRSNILLMRDPSLAVDLAAEAAQLIDGRSVGRLRASIARQQALAAMADQDRPSFERHAARALDIEYTEPVADDHAVYATRAYVASEIALGFNGFRDPEKALELLLEHHNCWPDDQQRDYAVACARLLRTLIALHDYHSALDHVDGAVRNYLATPSDRARRELRLCRKVIRDRSRTDRSLPLHTLRKRIEAALQGDPQP</sequence>
<keyword evidence="2" id="KW-1185">Reference proteome</keyword>
<gene>
    <name evidence="1" type="ORF">LAUMK136_02630</name>
</gene>